<accession>A0A6M3JZA7</accession>
<reference evidence="2" key="1">
    <citation type="submission" date="2020-03" db="EMBL/GenBank/DDBJ databases">
        <title>The deep terrestrial virosphere.</title>
        <authorList>
            <person name="Holmfeldt K."/>
            <person name="Nilsson E."/>
            <person name="Simone D."/>
            <person name="Lopez-Fernandez M."/>
            <person name="Wu X."/>
            <person name="de Brujin I."/>
            <person name="Lundin D."/>
            <person name="Andersson A."/>
            <person name="Bertilsson S."/>
            <person name="Dopson M."/>
        </authorList>
    </citation>
    <scope>NUCLEOTIDE SEQUENCE</scope>
    <source>
        <strain evidence="2">MM415A02121</strain>
        <strain evidence="3">MM415B03783</strain>
    </source>
</reference>
<proteinExistence type="predicted"/>
<keyword evidence="1" id="KW-1133">Transmembrane helix</keyword>
<protein>
    <submittedName>
        <fullName evidence="2">Uncharacterized protein</fullName>
    </submittedName>
</protein>
<dbReference type="EMBL" id="MT142069">
    <property type="protein sequence ID" value="QJA74027.1"/>
    <property type="molecule type" value="Genomic_DNA"/>
</dbReference>
<keyword evidence="1" id="KW-0812">Transmembrane</keyword>
<sequence length="162" mass="17539">MEWRTKLPEKHLMLGALGGAVFDLVIDIPLSQAGVFYVYEFKDPATGEWLYGVGLGDMLGFGIAGLATAYGAKKRNKALKDAGLGWLLGLTAIKISELYTALTKKYPTTPNPLNPWTPSASVPVVRVGTASLFGSQFIRRQTGTRQTPSLESEAYTQNALMV</sequence>
<dbReference type="AlphaFoldDB" id="A0A6M3JZA7"/>
<gene>
    <name evidence="2" type="ORF">MM415A02121_0009</name>
    <name evidence="3" type="ORF">MM415B03783_0010</name>
</gene>
<evidence type="ECO:0000313" key="3">
    <source>
        <dbReference type="EMBL" id="QJA94687.1"/>
    </source>
</evidence>
<feature type="transmembrane region" description="Helical" evidence="1">
    <location>
        <begin position="49"/>
        <end position="70"/>
    </location>
</feature>
<evidence type="ECO:0000313" key="2">
    <source>
        <dbReference type="EMBL" id="QJA74027.1"/>
    </source>
</evidence>
<name>A0A6M3JZA7_9ZZZZ</name>
<dbReference type="EMBL" id="MT143252">
    <property type="protein sequence ID" value="QJA94687.1"/>
    <property type="molecule type" value="Genomic_DNA"/>
</dbReference>
<organism evidence="2">
    <name type="scientific">viral metagenome</name>
    <dbReference type="NCBI Taxonomy" id="1070528"/>
    <lineage>
        <taxon>unclassified sequences</taxon>
        <taxon>metagenomes</taxon>
        <taxon>organismal metagenomes</taxon>
    </lineage>
</organism>
<feature type="transmembrane region" description="Helical" evidence="1">
    <location>
        <begin position="12"/>
        <end position="37"/>
    </location>
</feature>
<evidence type="ECO:0000256" key="1">
    <source>
        <dbReference type="SAM" id="Phobius"/>
    </source>
</evidence>
<keyword evidence="1" id="KW-0472">Membrane</keyword>